<protein>
    <submittedName>
        <fullName evidence="1">Uncharacterized protein</fullName>
    </submittedName>
</protein>
<gene>
    <name evidence="1" type="ORF">METZ01_LOCUS84681</name>
</gene>
<dbReference type="AlphaFoldDB" id="A0A381UWT7"/>
<accession>A0A381UWT7</accession>
<proteinExistence type="predicted"/>
<sequence length="122" mass="13585">MKSIIKLMLSFFLILGSADIFACDYPEKISIPDGNSATKLEMVTTMNNVKAWVKAIEDYQICIEKEEQSSLALLKINGELTPEVTTNVQDLTTRKFNAAVEDMEKTSAEFNAQVRAFNAKGN</sequence>
<name>A0A381UWT7_9ZZZZ</name>
<reference evidence="1" key="1">
    <citation type="submission" date="2018-05" db="EMBL/GenBank/DDBJ databases">
        <authorList>
            <person name="Lanie J.A."/>
            <person name="Ng W.-L."/>
            <person name="Kazmierczak K.M."/>
            <person name="Andrzejewski T.M."/>
            <person name="Davidsen T.M."/>
            <person name="Wayne K.J."/>
            <person name="Tettelin H."/>
            <person name="Glass J.I."/>
            <person name="Rusch D."/>
            <person name="Podicherti R."/>
            <person name="Tsui H.-C.T."/>
            <person name="Winkler M.E."/>
        </authorList>
    </citation>
    <scope>NUCLEOTIDE SEQUENCE</scope>
</reference>
<dbReference type="EMBL" id="UINC01007174">
    <property type="protein sequence ID" value="SVA31827.1"/>
    <property type="molecule type" value="Genomic_DNA"/>
</dbReference>
<organism evidence="1">
    <name type="scientific">marine metagenome</name>
    <dbReference type="NCBI Taxonomy" id="408172"/>
    <lineage>
        <taxon>unclassified sequences</taxon>
        <taxon>metagenomes</taxon>
        <taxon>ecological metagenomes</taxon>
    </lineage>
</organism>
<evidence type="ECO:0000313" key="1">
    <source>
        <dbReference type="EMBL" id="SVA31827.1"/>
    </source>
</evidence>